<organism evidence="4 5">
    <name type="scientific">Janibacter cremeus</name>
    <dbReference type="NCBI Taxonomy" id="1285192"/>
    <lineage>
        <taxon>Bacteria</taxon>
        <taxon>Bacillati</taxon>
        <taxon>Actinomycetota</taxon>
        <taxon>Actinomycetes</taxon>
        <taxon>Micrococcales</taxon>
        <taxon>Intrasporangiaceae</taxon>
        <taxon>Janibacter</taxon>
    </lineage>
</organism>
<accession>A0A852VZW4</accession>
<feature type="domain" description="PPM-type phosphatase" evidence="3">
    <location>
        <begin position="150"/>
        <end position="360"/>
    </location>
</feature>
<dbReference type="SUPFAM" id="SSF81606">
    <property type="entry name" value="PP2C-like"/>
    <property type="match status" value="1"/>
</dbReference>
<evidence type="ECO:0000313" key="4">
    <source>
        <dbReference type="EMBL" id="NYF99265.1"/>
    </source>
</evidence>
<keyword evidence="2" id="KW-1133">Transmembrane helix</keyword>
<feature type="transmembrane region" description="Helical" evidence="2">
    <location>
        <begin position="77"/>
        <end position="110"/>
    </location>
</feature>
<dbReference type="SMART" id="SM00331">
    <property type="entry name" value="PP2C_SIG"/>
    <property type="match status" value="1"/>
</dbReference>
<dbReference type="PANTHER" id="PTHR43156">
    <property type="entry name" value="STAGE II SPORULATION PROTEIN E-RELATED"/>
    <property type="match status" value="1"/>
</dbReference>
<dbReference type="PANTHER" id="PTHR43156:SF2">
    <property type="entry name" value="STAGE II SPORULATION PROTEIN E"/>
    <property type="match status" value="1"/>
</dbReference>
<dbReference type="Pfam" id="PF07228">
    <property type="entry name" value="SpoIIE"/>
    <property type="match status" value="1"/>
</dbReference>
<reference evidence="4 5" key="1">
    <citation type="submission" date="2020-07" db="EMBL/GenBank/DDBJ databases">
        <title>Sequencing the genomes of 1000 actinobacteria strains.</title>
        <authorList>
            <person name="Klenk H.-P."/>
        </authorList>
    </citation>
    <scope>NUCLEOTIDE SEQUENCE [LARGE SCALE GENOMIC DNA]</scope>
    <source>
        <strain evidence="4 5">DSM 26154</strain>
    </source>
</reference>
<protein>
    <recommendedName>
        <fullName evidence="3">PPM-type phosphatase domain-containing protein</fullName>
    </recommendedName>
</protein>
<dbReference type="InterPro" id="IPR052016">
    <property type="entry name" value="Bact_Sigma-Reg"/>
</dbReference>
<dbReference type="AlphaFoldDB" id="A0A852VZW4"/>
<feature type="transmembrane region" description="Helical" evidence="2">
    <location>
        <begin position="50"/>
        <end position="70"/>
    </location>
</feature>
<evidence type="ECO:0000256" key="2">
    <source>
        <dbReference type="SAM" id="Phobius"/>
    </source>
</evidence>
<evidence type="ECO:0000256" key="1">
    <source>
        <dbReference type="ARBA" id="ARBA00022801"/>
    </source>
</evidence>
<comment type="caution">
    <text evidence="4">The sequence shown here is derived from an EMBL/GenBank/DDBJ whole genome shotgun (WGS) entry which is preliminary data.</text>
</comment>
<dbReference type="RefSeq" id="WP_185991988.1">
    <property type="nucleotide sequence ID" value="NZ_JACCAE010000001.1"/>
</dbReference>
<feature type="transmembrane region" description="Helical" evidence="2">
    <location>
        <begin position="25"/>
        <end position="44"/>
    </location>
</feature>
<dbReference type="InterPro" id="IPR001932">
    <property type="entry name" value="PPM-type_phosphatase-like_dom"/>
</dbReference>
<gene>
    <name evidence="4" type="ORF">BJY20_002657</name>
</gene>
<keyword evidence="1" id="KW-0378">Hydrolase</keyword>
<keyword evidence="2" id="KW-0472">Membrane</keyword>
<dbReference type="Proteomes" id="UP000554054">
    <property type="component" value="Unassembled WGS sequence"/>
</dbReference>
<sequence length="361" mass="38264">MSAILPSRIPAWAERRWLPRSLPRVEGTPLLLAVLTTVLAIAVAHQVWAATIPLVTLVPVCLLATTLCTLQQVRMVFGVVLACVAWSFIFSGGGMGGALPLMVSLALMYAVATSRSHHGAATFEGDRMLSDLRSRLRAMGDIPRLPSGWHAERSFATAHGDAFAGDFNITSSSRCGRQLEMVLADVSGKGQAAGTRALVLAGALGGVIGSATPHRVLPMANEFLERDMWDEGFATAVHVCLDLETGEASVASAGHPPAMRYDAGSGRWVPLEGNRGPALGLIPEAEYPQAHTVLNRGDALLVYTDGIIESRGRDLDDGIDWMLGAAQARLTRGYPGLAKALVDGGRAGADDDRAAVIIWRD</sequence>
<evidence type="ECO:0000259" key="3">
    <source>
        <dbReference type="SMART" id="SM00331"/>
    </source>
</evidence>
<dbReference type="InterPro" id="IPR036457">
    <property type="entry name" value="PPM-type-like_dom_sf"/>
</dbReference>
<dbReference type="EMBL" id="JACCAE010000001">
    <property type="protein sequence ID" value="NYF99265.1"/>
    <property type="molecule type" value="Genomic_DNA"/>
</dbReference>
<proteinExistence type="predicted"/>
<dbReference type="Gene3D" id="3.60.40.10">
    <property type="entry name" value="PPM-type phosphatase domain"/>
    <property type="match status" value="1"/>
</dbReference>
<keyword evidence="5" id="KW-1185">Reference proteome</keyword>
<dbReference type="GO" id="GO:0016791">
    <property type="term" value="F:phosphatase activity"/>
    <property type="evidence" value="ECO:0007669"/>
    <property type="project" value="TreeGrafter"/>
</dbReference>
<keyword evidence="2" id="KW-0812">Transmembrane</keyword>
<evidence type="ECO:0000313" key="5">
    <source>
        <dbReference type="Proteomes" id="UP000554054"/>
    </source>
</evidence>
<name>A0A852VZW4_9MICO</name>